<dbReference type="AlphaFoldDB" id="A0A128A1H6"/>
<accession>A0A128A1H6</accession>
<dbReference type="Proteomes" id="UP000196239">
    <property type="component" value="Chromosome 1"/>
</dbReference>
<keyword evidence="2" id="KW-1185">Reference proteome</keyword>
<name>A0A128A1H6_9ARCH</name>
<protein>
    <submittedName>
        <fullName evidence="1">Uncharacterized protein</fullName>
    </submittedName>
</protein>
<evidence type="ECO:0000313" key="1">
    <source>
        <dbReference type="EMBL" id="CUR51191.1"/>
    </source>
</evidence>
<reference evidence="2" key="1">
    <citation type="submission" date="2015-10" db="EMBL/GenBank/DDBJ databases">
        <authorList>
            <person name="Lehtovirta-Morley L.E."/>
            <person name="Vieille C."/>
        </authorList>
    </citation>
    <scope>NUCLEOTIDE SEQUENCE [LARGE SCALE GENOMIC DNA]</scope>
</reference>
<dbReference type="KEGG" id="ndv:NDEV_0426"/>
<organism evidence="1 2">
    <name type="scientific">Nitrosotalea devaniterrae</name>
    <dbReference type="NCBI Taxonomy" id="1078905"/>
    <lineage>
        <taxon>Archaea</taxon>
        <taxon>Nitrososphaerota</taxon>
        <taxon>Nitrososphaeria</taxon>
        <taxon>Nitrosotaleales</taxon>
        <taxon>Nitrosotaleaceae</taxon>
        <taxon>Nitrosotalea</taxon>
    </lineage>
</organism>
<gene>
    <name evidence="1" type="ORF">NDEV_0426</name>
</gene>
<proteinExistence type="predicted"/>
<dbReference type="EMBL" id="LN890280">
    <property type="protein sequence ID" value="CUR51191.1"/>
    <property type="molecule type" value="Genomic_DNA"/>
</dbReference>
<sequence>MDVKQIPKLLSLSDFPVGFGGCRNDGTHFECCEYDMTVMDGQSGESIHRIADDFVRVRHHSLDDSSSDVLYHLQDVSVITDDQWTLRMLLSKIKEKKESITMSYARSCLVDAGIFANKAKDSVKLKDPFAGVCIKCAAYSLADAILCLNLKRPNPTHMMEIIRNMKTDKVNQKFSTIHQILGIERASTSLLSRMVKSTIGFSDMTENNGNSGIIQKKYEYFVANSLLSDCYFYLGYVNRNNVLKIRNQIHKNPEFIHVLKVGLDIESDLTVIDNQATMLMQSANEILGNMKTQP</sequence>
<evidence type="ECO:0000313" key="2">
    <source>
        <dbReference type="Proteomes" id="UP000196239"/>
    </source>
</evidence>